<dbReference type="AlphaFoldDB" id="A0A2U1LZJ9"/>
<evidence type="ECO:0000313" key="1">
    <source>
        <dbReference type="EMBL" id="PWA54384.1"/>
    </source>
</evidence>
<accession>A0A2U1LZJ9</accession>
<dbReference type="EMBL" id="PKPP01007093">
    <property type="protein sequence ID" value="PWA54384.1"/>
    <property type="molecule type" value="Genomic_DNA"/>
</dbReference>
<dbReference type="STRING" id="35608.A0A2U1LZJ9"/>
<keyword evidence="2" id="KW-1185">Reference proteome</keyword>
<proteinExistence type="predicted"/>
<name>A0A2U1LZJ9_ARTAN</name>
<dbReference type="Proteomes" id="UP000245207">
    <property type="component" value="Unassembled WGS sequence"/>
</dbReference>
<protein>
    <submittedName>
        <fullName evidence="1">Alcohol dehydrogenase superfamily, zinc-type</fullName>
    </submittedName>
</protein>
<gene>
    <name evidence="1" type="ORF">CTI12_AA438290</name>
</gene>
<evidence type="ECO:0000313" key="2">
    <source>
        <dbReference type="Proteomes" id="UP000245207"/>
    </source>
</evidence>
<reference evidence="1 2" key="1">
    <citation type="journal article" date="2018" name="Mol. Plant">
        <title>The genome of Artemisia annua provides insight into the evolution of Asteraceae family and artemisinin biosynthesis.</title>
        <authorList>
            <person name="Shen Q."/>
            <person name="Zhang L."/>
            <person name="Liao Z."/>
            <person name="Wang S."/>
            <person name="Yan T."/>
            <person name="Shi P."/>
            <person name="Liu M."/>
            <person name="Fu X."/>
            <person name="Pan Q."/>
            <person name="Wang Y."/>
            <person name="Lv Z."/>
            <person name="Lu X."/>
            <person name="Zhang F."/>
            <person name="Jiang W."/>
            <person name="Ma Y."/>
            <person name="Chen M."/>
            <person name="Hao X."/>
            <person name="Li L."/>
            <person name="Tang Y."/>
            <person name="Lv G."/>
            <person name="Zhou Y."/>
            <person name="Sun X."/>
            <person name="Brodelius P.E."/>
            <person name="Rose J.K.C."/>
            <person name="Tang K."/>
        </authorList>
    </citation>
    <scope>NUCLEOTIDE SEQUENCE [LARGE SCALE GENOMIC DNA]</scope>
    <source>
        <strain evidence="2">cv. Huhao1</strain>
        <tissue evidence="1">Leaf</tissue>
    </source>
</reference>
<organism evidence="1 2">
    <name type="scientific">Artemisia annua</name>
    <name type="common">Sweet wormwood</name>
    <dbReference type="NCBI Taxonomy" id="35608"/>
    <lineage>
        <taxon>Eukaryota</taxon>
        <taxon>Viridiplantae</taxon>
        <taxon>Streptophyta</taxon>
        <taxon>Embryophyta</taxon>
        <taxon>Tracheophyta</taxon>
        <taxon>Spermatophyta</taxon>
        <taxon>Magnoliopsida</taxon>
        <taxon>eudicotyledons</taxon>
        <taxon>Gunneridae</taxon>
        <taxon>Pentapetalae</taxon>
        <taxon>asterids</taxon>
        <taxon>campanulids</taxon>
        <taxon>Asterales</taxon>
        <taxon>Asteraceae</taxon>
        <taxon>Asteroideae</taxon>
        <taxon>Anthemideae</taxon>
        <taxon>Artemisiinae</taxon>
        <taxon>Artemisia</taxon>
    </lineage>
</organism>
<sequence length="217" mass="24116">MCGGPCNGLQCYAALIRDNWSWSRCKVVDIVAYAGFPVTAYAEEQILPAVRVVPVPPSVDPIVVVIFNGLTTGVLVCHCFTVITGFVGIWDPTKQYEESLPTVEGMGLLEVCFLLSLLISYCPSHRKYQEMYPPTSGGSADVATVWFRESFFYLTQVQMPFGAHKYDWRLRWMCYNATMGTEASVKVGANGFVLVGWANEMDPFDGNSFDFTKVGQQ</sequence>
<comment type="caution">
    <text evidence="1">The sequence shown here is derived from an EMBL/GenBank/DDBJ whole genome shotgun (WGS) entry which is preliminary data.</text>
</comment>